<evidence type="ECO:0000313" key="1">
    <source>
        <dbReference type="EMBL" id="MER2492919.1"/>
    </source>
</evidence>
<protein>
    <submittedName>
        <fullName evidence="1">Histidine phosphatase family protein</fullName>
    </submittedName>
</protein>
<keyword evidence="2" id="KW-1185">Reference proteome</keyword>
<dbReference type="InterPro" id="IPR013078">
    <property type="entry name" value="His_Pase_superF_clade-1"/>
</dbReference>
<dbReference type="SUPFAM" id="SSF53254">
    <property type="entry name" value="Phosphoglycerate mutase-like"/>
    <property type="match status" value="1"/>
</dbReference>
<comment type="caution">
    <text evidence="1">The sequence shown here is derived from an EMBL/GenBank/DDBJ whole genome shotgun (WGS) entry which is preliminary data.</text>
</comment>
<reference evidence="1 2" key="1">
    <citation type="submission" date="2024-06" db="EMBL/GenBank/DDBJ databases">
        <authorList>
            <person name="Chen R.Y."/>
        </authorList>
    </citation>
    <scope>NUCLEOTIDE SEQUENCE [LARGE SCALE GENOMIC DNA]</scope>
    <source>
        <strain evidence="1 2">D2</strain>
    </source>
</reference>
<dbReference type="InterPro" id="IPR029033">
    <property type="entry name" value="His_PPase_superfam"/>
</dbReference>
<name>A0ABV1RJ04_9ALTE</name>
<dbReference type="Gene3D" id="3.40.50.1240">
    <property type="entry name" value="Phosphoglycerate mutase-like"/>
    <property type="match status" value="1"/>
</dbReference>
<sequence length="218" mass="24934">MTENNTAARFTLLRHGAVAGRAALYGQTNIELSELGLMEMQQAVQLVNQQDPIDRVVSSPLLRCATFAETYSENNELDIILESRISEMDFGRWDGIPFDRLRPHWSKLEAFWENPYKNTPPQGETLKQFGIRVKSVWHELLEHNQGQHYLLVCHAGVIKMLLAIILDVDWRNSLWFSQLKVDYASVTKIEVPSHKNAHPLIKTIGCKPSCFFGDINDK</sequence>
<dbReference type="Proteomes" id="UP001467690">
    <property type="component" value="Unassembled WGS sequence"/>
</dbReference>
<dbReference type="CDD" id="cd07067">
    <property type="entry name" value="HP_PGM_like"/>
    <property type="match status" value="1"/>
</dbReference>
<dbReference type="Pfam" id="PF00300">
    <property type="entry name" value="His_Phos_1"/>
    <property type="match status" value="1"/>
</dbReference>
<dbReference type="InterPro" id="IPR050275">
    <property type="entry name" value="PGM_Phosphatase"/>
</dbReference>
<dbReference type="PANTHER" id="PTHR48100">
    <property type="entry name" value="BROAD-SPECIFICITY PHOSPHATASE YOR283W-RELATED"/>
    <property type="match status" value="1"/>
</dbReference>
<organism evidence="1 2">
    <name type="scientific">Catenovulum sediminis</name>
    <dbReference type="NCBI Taxonomy" id="1740262"/>
    <lineage>
        <taxon>Bacteria</taxon>
        <taxon>Pseudomonadati</taxon>
        <taxon>Pseudomonadota</taxon>
        <taxon>Gammaproteobacteria</taxon>
        <taxon>Alteromonadales</taxon>
        <taxon>Alteromonadaceae</taxon>
        <taxon>Catenovulum</taxon>
    </lineage>
</organism>
<dbReference type="SMART" id="SM00855">
    <property type="entry name" value="PGAM"/>
    <property type="match status" value="1"/>
</dbReference>
<dbReference type="PANTHER" id="PTHR48100:SF1">
    <property type="entry name" value="HISTIDINE PHOSPHATASE FAMILY PROTEIN-RELATED"/>
    <property type="match status" value="1"/>
</dbReference>
<accession>A0ABV1RJ04</accession>
<gene>
    <name evidence="1" type="ORF">ABS311_13635</name>
</gene>
<proteinExistence type="predicted"/>
<dbReference type="RefSeq" id="WP_350402375.1">
    <property type="nucleotide sequence ID" value="NZ_JBELOE010000239.1"/>
</dbReference>
<evidence type="ECO:0000313" key="2">
    <source>
        <dbReference type="Proteomes" id="UP001467690"/>
    </source>
</evidence>
<dbReference type="EMBL" id="JBELOE010000239">
    <property type="protein sequence ID" value="MER2492919.1"/>
    <property type="molecule type" value="Genomic_DNA"/>
</dbReference>